<proteinExistence type="predicted"/>
<dbReference type="EMBL" id="JAAECE010000004">
    <property type="protein sequence ID" value="KAF1802572.1"/>
    <property type="molecule type" value="Genomic_DNA"/>
</dbReference>
<organism evidence="2 3">
    <name type="scientific">Mucor circinelloides f. lusitanicus</name>
    <name type="common">Mucor racemosus var. lusitanicus</name>
    <dbReference type="NCBI Taxonomy" id="29924"/>
    <lineage>
        <taxon>Eukaryota</taxon>
        <taxon>Fungi</taxon>
        <taxon>Fungi incertae sedis</taxon>
        <taxon>Mucoromycota</taxon>
        <taxon>Mucoromycotina</taxon>
        <taxon>Mucoromycetes</taxon>
        <taxon>Mucorales</taxon>
        <taxon>Mucorineae</taxon>
        <taxon>Mucoraceae</taxon>
        <taxon>Mucor</taxon>
    </lineage>
</organism>
<evidence type="ECO:0000313" key="2">
    <source>
        <dbReference type="EMBL" id="KAF1802572.1"/>
    </source>
</evidence>
<feature type="compositionally biased region" description="Polar residues" evidence="1">
    <location>
        <begin position="425"/>
        <end position="434"/>
    </location>
</feature>
<feature type="compositionally biased region" description="Basic and acidic residues" evidence="1">
    <location>
        <begin position="255"/>
        <end position="264"/>
    </location>
</feature>
<feature type="region of interest" description="Disordered" evidence="1">
    <location>
        <begin position="477"/>
        <end position="498"/>
    </location>
</feature>
<feature type="region of interest" description="Disordered" evidence="1">
    <location>
        <begin position="217"/>
        <end position="273"/>
    </location>
</feature>
<dbReference type="AlphaFoldDB" id="A0A8H4BHT2"/>
<feature type="compositionally biased region" description="Basic and acidic residues" evidence="1">
    <location>
        <begin position="405"/>
        <end position="424"/>
    </location>
</feature>
<accession>A0A8H4BHT2</accession>
<comment type="caution">
    <text evidence="2">The sequence shown here is derived from an EMBL/GenBank/DDBJ whole genome shotgun (WGS) entry which is preliminary data.</text>
</comment>
<feature type="compositionally biased region" description="Basic and acidic residues" evidence="1">
    <location>
        <begin position="454"/>
        <end position="464"/>
    </location>
</feature>
<gene>
    <name evidence="2" type="ORF">FB192DRAFT_1378752</name>
</gene>
<feature type="region of interest" description="Disordered" evidence="1">
    <location>
        <begin position="511"/>
        <end position="554"/>
    </location>
</feature>
<feature type="compositionally biased region" description="Acidic residues" evidence="1">
    <location>
        <begin position="311"/>
        <end position="333"/>
    </location>
</feature>
<evidence type="ECO:0000313" key="3">
    <source>
        <dbReference type="Proteomes" id="UP000469890"/>
    </source>
</evidence>
<feature type="compositionally biased region" description="Basic and acidic residues" evidence="1">
    <location>
        <begin position="521"/>
        <end position="530"/>
    </location>
</feature>
<feature type="region of interest" description="Disordered" evidence="1">
    <location>
        <begin position="298"/>
        <end position="378"/>
    </location>
</feature>
<name>A0A8H4BHT2_MUCCL</name>
<dbReference type="Proteomes" id="UP000469890">
    <property type="component" value="Unassembled WGS sequence"/>
</dbReference>
<protein>
    <submittedName>
        <fullName evidence="2">Uncharacterized protein</fullName>
    </submittedName>
</protein>
<feature type="compositionally biased region" description="Basic and acidic residues" evidence="1">
    <location>
        <begin position="347"/>
        <end position="363"/>
    </location>
</feature>
<reference evidence="2 3" key="1">
    <citation type="submission" date="2019-09" db="EMBL/GenBank/DDBJ databases">
        <authorList>
            <consortium name="DOE Joint Genome Institute"/>
            <person name="Mondo S.J."/>
            <person name="Navarro-Mendoza M.I."/>
            <person name="Perez-Arques C."/>
            <person name="Panchal S."/>
            <person name="Nicolas F.E."/>
            <person name="Ganguly P."/>
            <person name="Pangilinan J."/>
            <person name="Grigoriev I."/>
            <person name="Heitman J."/>
            <person name="Sanya K."/>
            <person name="Garre V."/>
        </authorList>
    </citation>
    <scope>NUCLEOTIDE SEQUENCE [LARGE SCALE GENOMIC DNA]</scope>
    <source>
        <strain evidence="2 3">MU402</strain>
    </source>
</reference>
<evidence type="ECO:0000256" key="1">
    <source>
        <dbReference type="SAM" id="MobiDB-lite"/>
    </source>
</evidence>
<feature type="region of interest" description="Disordered" evidence="1">
    <location>
        <begin position="404"/>
        <end position="464"/>
    </location>
</feature>
<sequence length="554" mass="62832">MTELVVYACNCSNIRIHTSSKYSMDKINEYKQDLFVKEPLPGWEYELGMGGIVIEFNTFTRSSAIDPKWTTVDCLNCNTGHVYSIENNNSSSSSSSNNTTADRVIVHENTVCGRVFEDLKQQSNYSKAFNINLDTTQDHLIPMPGPEEDVPELLASTQKKMQSVLDQYLEQLRIESKVRIEAFKKQEEKKTHDAIAQIKRENSLLWSKLVKVTNSSGEEKEETIVSAPLPKTPSLPEQQSKEPQTKAANTSNHVRFAEEVDNDHQQTSSPLPSIKRFSFSLDEAAIRGLQHKDLDNKNLKLRVEQQQSSYDNEDSDKDDDEEDMFNLDEEFSDEEKAQEDGEEDDDKDSKDDLDSKSDADQEKAQGSSKDLPLSASLKKSISDIDQQFSWIKKKRNTKKYLTQDFDIKSEFKRNNSNEHDERDSNISMLATSMPITIHYPSLKNEDSAESSQEDTNKSPKKRDILVSSFANYDSSFSDRMLSEQFPPPPRRKSVASSALIRPQLDSLIGKSLDTRGLLKKKANEVEPKETSDDEEFDASLPPHVWAASHEPSDV</sequence>